<dbReference type="Gene3D" id="3.40.50.1820">
    <property type="entry name" value="alpha/beta hydrolase"/>
    <property type="match status" value="1"/>
</dbReference>
<sequence length="262" mass="27749">MPFTTAARNSRVHYELDGRGPGLALVHGTGGDADKVFGNVVGHFTDTRTVIRPNFSGSGRTEDDGGELTVDLITDQIAAAIRAAGTEGPVDLLGFSLGAVGAAAVAATHPELVRRLVLVAGWAHSTGPRDRYYFETWQRLLATDREAFKRFAALTGFSAAALDRFGHEGLAASLADAWPPAGIGRQIDAGLQVDIRQLLPSITAPTLVVGFGEDAMIPVEGSRQLHAAIPDSRLVEVPGEGHMDWFADPTGLIKITRDFLGS</sequence>
<proteinExistence type="predicted"/>
<feature type="domain" description="AB hydrolase-1" evidence="1">
    <location>
        <begin position="25"/>
        <end position="244"/>
    </location>
</feature>
<reference evidence="2 3" key="1">
    <citation type="submission" date="2020-02" db="EMBL/GenBank/DDBJ databases">
        <title>Whole-genome analyses of novel actinobacteria.</title>
        <authorList>
            <person name="Sahin N."/>
        </authorList>
    </citation>
    <scope>NUCLEOTIDE SEQUENCE [LARGE SCALE GENOMIC DNA]</scope>
    <source>
        <strain evidence="2 3">A7024</strain>
    </source>
</reference>
<organism evidence="2 3">
    <name type="scientific">Streptomyces coryli</name>
    <dbReference type="NCBI Taxonomy" id="1128680"/>
    <lineage>
        <taxon>Bacteria</taxon>
        <taxon>Bacillati</taxon>
        <taxon>Actinomycetota</taxon>
        <taxon>Actinomycetes</taxon>
        <taxon>Kitasatosporales</taxon>
        <taxon>Streptomycetaceae</taxon>
        <taxon>Streptomyces</taxon>
    </lineage>
</organism>
<dbReference type="EMBL" id="JAAKZV010000111">
    <property type="protein sequence ID" value="NGN66795.1"/>
    <property type="molecule type" value="Genomic_DNA"/>
</dbReference>
<name>A0A6G4U3I4_9ACTN</name>
<dbReference type="PANTHER" id="PTHR43433">
    <property type="entry name" value="HYDROLASE, ALPHA/BETA FOLD FAMILY PROTEIN"/>
    <property type="match status" value="1"/>
</dbReference>
<dbReference type="PANTHER" id="PTHR43433:SF5">
    <property type="entry name" value="AB HYDROLASE-1 DOMAIN-CONTAINING PROTEIN"/>
    <property type="match status" value="1"/>
</dbReference>
<gene>
    <name evidence="2" type="ORF">G5C51_23180</name>
</gene>
<keyword evidence="2" id="KW-0378">Hydrolase</keyword>
<protein>
    <submittedName>
        <fullName evidence="2">Alpha/beta hydrolase</fullName>
    </submittedName>
</protein>
<evidence type="ECO:0000259" key="1">
    <source>
        <dbReference type="Pfam" id="PF00561"/>
    </source>
</evidence>
<dbReference type="RefSeq" id="WP_165240101.1">
    <property type="nucleotide sequence ID" value="NZ_JAAKZV010000111.1"/>
</dbReference>
<dbReference type="InterPro" id="IPR029058">
    <property type="entry name" value="AB_hydrolase_fold"/>
</dbReference>
<dbReference type="InterPro" id="IPR000073">
    <property type="entry name" value="AB_hydrolase_1"/>
</dbReference>
<dbReference type="SUPFAM" id="SSF53474">
    <property type="entry name" value="alpha/beta-Hydrolases"/>
    <property type="match status" value="1"/>
</dbReference>
<evidence type="ECO:0000313" key="3">
    <source>
        <dbReference type="Proteomes" id="UP000481583"/>
    </source>
</evidence>
<dbReference type="Proteomes" id="UP000481583">
    <property type="component" value="Unassembled WGS sequence"/>
</dbReference>
<comment type="caution">
    <text evidence="2">The sequence shown here is derived from an EMBL/GenBank/DDBJ whole genome shotgun (WGS) entry which is preliminary data.</text>
</comment>
<evidence type="ECO:0000313" key="2">
    <source>
        <dbReference type="EMBL" id="NGN66795.1"/>
    </source>
</evidence>
<dbReference type="Pfam" id="PF00561">
    <property type="entry name" value="Abhydrolase_1"/>
    <property type="match status" value="1"/>
</dbReference>
<dbReference type="InterPro" id="IPR050471">
    <property type="entry name" value="AB_hydrolase"/>
</dbReference>
<accession>A0A6G4U3I4</accession>
<keyword evidence="3" id="KW-1185">Reference proteome</keyword>
<dbReference type="PRINTS" id="PR00111">
    <property type="entry name" value="ABHYDROLASE"/>
</dbReference>
<dbReference type="AlphaFoldDB" id="A0A6G4U3I4"/>
<dbReference type="GO" id="GO:0016787">
    <property type="term" value="F:hydrolase activity"/>
    <property type="evidence" value="ECO:0007669"/>
    <property type="project" value="UniProtKB-KW"/>
</dbReference>